<dbReference type="SMART" id="SM00320">
    <property type="entry name" value="WD40"/>
    <property type="match status" value="4"/>
</dbReference>
<dbReference type="GO" id="GO:0010997">
    <property type="term" value="F:anaphase-promoting complex binding"/>
    <property type="evidence" value="ECO:0007669"/>
    <property type="project" value="InterPro"/>
</dbReference>
<accession>A0A061J5L8</accession>
<sequence>MTGEDIWVRVVPSGGSRDVIADNSVRGGPGRRGRQLFVELPLNVGRSEFARGKLGKNGSSCCCIPRTSVKSSRQEPLWQATWLTSPYCVLRANGVQDDFYSSCLSWGRENIGLALRDEVLLFQPSRPPVRPAVLNCKNRDRGLVSRVTSVAVSRFSDHSCFLGELDGSVGVYVSRGDGLLVRTSLFSKPLPPLENTPISGEAAMAATASVRCLSTTDVHPWLVAAGTAVQGLFIFDSRCSTPAAQMVGCDTLLALDRKRSRLPLTPEDCVSLLSSAEGICGVSWNASGSLVATGGSGGVVNIWSLSHTRAPVQQIRLPNAHATVKAVAFHPTLPYELAVGGGRNDGVLRLYDVSSSASKLAWCVSTGCQVTQAVYSPDGAFIISAQGDRHAKPTTAMNPVDGGVRPLALNTLYSMGTARDARRWSMNPLERLTVEFERGMAGNSRAREESQEPTPNYGETATTRTSDAPCTGDSPAFSLVMWRRGTQHRDCVPLGFTSSKSTDHSRCQCTQELDHSALPLFSVYAMTGHRSRPLQLTVPFSNTVDRGSVVSLAGGVDNTIRFWKCFSPRSEAVNWEQRNRASIRTAVTDEEVEGMTAMPLR</sequence>
<evidence type="ECO:0000313" key="5">
    <source>
        <dbReference type="EMBL" id="ESL10164.1"/>
    </source>
</evidence>
<dbReference type="OrthoDB" id="10263272at2759"/>
<evidence type="ECO:0000256" key="1">
    <source>
        <dbReference type="ARBA" id="ARBA00022574"/>
    </source>
</evidence>
<dbReference type="PANTHER" id="PTHR19918">
    <property type="entry name" value="CELL DIVISION CYCLE 20 CDC20 FIZZY -RELATED"/>
    <property type="match status" value="1"/>
</dbReference>
<organism evidence="5 6">
    <name type="scientific">Trypanosoma rangeli SC58</name>
    <dbReference type="NCBI Taxonomy" id="429131"/>
    <lineage>
        <taxon>Eukaryota</taxon>
        <taxon>Discoba</taxon>
        <taxon>Euglenozoa</taxon>
        <taxon>Kinetoplastea</taxon>
        <taxon>Metakinetoplastina</taxon>
        <taxon>Trypanosomatida</taxon>
        <taxon>Trypanosomatidae</taxon>
        <taxon>Trypanosoma</taxon>
        <taxon>Herpetosoma</taxon>
    </lineage>
</organism>
<feature type="repeat" description="WD" evidence="3">
    <location>
        <begin position="272"/>
        <end position="313"/>
    </location>
</feature>
<dbReference type="GO" id="GO:1990757">
    <property type="term" value="F:ubiquitin ligase activator activity"/>
    <property type="evidence" value="ECO:0007669"/>
    <property type="project" value="TreeGrafter"/>
</dbReference>
<gene>
    <name evidence="5" type="ORF">TRSC58_02107</name>
</gene>
<evidence type="ECO:0000256" key="4">
    <source>
        <dbReference type="SAM" id="MobiDB-lite"/>
    </source>
</evidence>
<dbReference type="PROSITE" id="PS50082">
    <property type="entry name" value="WD_REPEATS_2"/>
    <property type="match status" value="1"/>
</dbReference>
<evidence type="ECO:0000313" key="6">
    <source>
        <dbReference type="Proteomes" id="UP000031737"/>
    </source>
</evidence>
<feature type="region of interest" description="Disordered" evidence="4">
    <location>
        <begin position="441"/>
        <end position="470"/>
    </location>
</feature>
<dbReference type="GO" id="GO:0005680">
    <property type="term" value="C:anaphase-promoting complex"/>
    <property type="evidence" value="ECO:0007669"/>
    <property type="project" value="TreeGrafter"/>
</dbReference>
<evidence type="ECO:0000256" key="2">
    <source>
        <dbReference type="ARBA" id="ARBA00022737"/>
    </source>
</evidence>
<dbReference type="GO" id="GO:0031145">
    <property type="term" value="P:anaphase-promoting complex-dependent catabolic process"/>
    <property type="evidence" value="ECO:0007669"/>
    <property type="project" value="TreeGrafter"/>
</dbReference>
<dbReference type="InterPro" id="IPR001680">
    <property type="entry name" value="WD40_rpt"/>
</dbReference>
<feature type="compositionally biased region" description="Polar residues" evidence="4">
    <location>
        <begin position="452"/>
        <end position="468"/>
    </location>
</feature>
<dbReference type="VEuPathDB" id="TriTrypDB:TRSC58_02107"/>
<dbReference type="PANTHER" id="PTHR19918:SF64">
    <property type="entry name" value="GUANINE NUCLEOTIDE-BINDING PROTEIN SUBUNIT BETA-LIKE PROTEIN"/>
    <property type="match status" value="1"/>
</dbReference>
<comment type="caution">
    <text evidence="5">The sequence shown here is derived from an EMBL/GenBank/DDBJ whole genome shotgun (WGS) entry which is preliminary data.</text>
</comment>
<proteinExistence type="predicted"/>
<dbReference type="InterPro" id="IPR036322">
    <property type="entry name" value="WD40_repeat_dom_sf"/>
</dbReference>
<keyword evidence="2" id="KW-0677">Repeat</keyword>
<dbReference type="Gene3D" id="2.130.10.10">
    <property type="entry name" value="YVTN repeat-like/Quinoprotein amine dehydrogenase"/>
    <property type="match status" value="1"/>
</dbReference>
<dbReference type="GO" id="GO:1905786">
    <property type="term" value="P:positive regulation of anaphase-promoting complex-dependent catabolic process"/>
    <property type="evidence" value="ECO:0007669"/>
    <property type="project" value="TreeGrafter"/>
</dbReference>
<dbReference type="Pfam" id="PF00400">
    <property type="entry name" value="WD40"/>
    <property type="match status" value="2"/>
</dbReference>
<dbReference type="Proteomes" id="UP000031737">
    <property type="component" value="Unassembled WGS sequence"/>
</dbReference>
<protein>
    <submittedName>
        <fullName evidence="5">Uncharacterized protein</fullName>
    </submittedName>
</protein>
<reference evidence="5 6" key="1">
    <citation type="submission" date="2013-07" db="EMBL/GenBank/DDBJ databases">
        <authorList>
            <person name="Stoco P.H."/>
            <person name="Wagner G."/>
            <person name="Gerber A."/>
            <person name="Zaha A."/>
            <person name="Thompson C."/>
            <person name="Bartholomeu D.C."/>
            <person name="Luckemeyer D.D."/>
            <person name="Bahia D."/>
            <person name="Loreto E."/>
            <person name="Prestes E.B."/>
            <person name="Lima F.M."/>
            <person name="Rodrigues-Luiz G."/>
            <person name="Vallejo G.A."/>
            <person name="Filho J.F."/>
            <person name="Monteiro K.M."/>
            <person name="Tyler K.M."/>
            <person name="de Almeida L.G."/>
            <person name="Ortiz M.F."/>
            <person name="Siervo M.A."/>
            <person name="de Moraes M.H."/>
            <person name="Cunha O.L."/>
            <person name="Mendonca-Neto R."/>
            <person name="Silva R."/>
            <person name="Teixeira S.M."/>
            <person name="Murta S.M."/>
            <person name="Sincero T.C."/>
            <person name="Mendes T.A."/>
            <person name="Urmenyi T.P."/>
            <person name="Silva V.G."/>
            <person name="da Rocha W.D."/>
            <person name="Andersson B."/>
            <person name="Romanha A.J."/>
            <person name="Steindel M."/>
            <person name="de Vasconcelos A.T."/>
            <person name="Grisard E.C."/>
        </authorList>
    </citation>
    <scope>NUCLEOTIDE SEQUENCE [LARGE SCALE GENOMIC DNA]</scope>
    <source>
        <strain evidence="5 6">SC58</strain>
    </source>
</reference>
<dbReference type="InterPro" id="IPR015943">
    <property type="entry name" value="WD40/YVTN_repeat-like_dom_sf"/>
</dbReference>
<dbReference type="AlphaFoldDB" id="A0A061J5L8"/>
<name>A0A061J5L8_TRYRA</name>
<evidence type="ECO:0000256" key="3">
    <source>
        <dbReference type="PROSITE-ProRule" id="PRU00221"/>
    </source>
</evidence>
<dbReference type="InterPro" id="IPR033010">
    <property type="entry name" value="Cdc20/Fizzy"/>
</dbReference>
<keyword evidence="6" id="KW-1185">Reference proteome</keyword>
<dbReference type="EMBL" id="AUPL01002107">
    <property type="protein sequence ID" value="ESL10164.1"/>
    <property type="molecule type" value="Genomic_DNA"/>
</dbReference>
<keyword evidence="1 3" id="KW-0853">WD repeat</keyword>
<dbReference type="SUPFAM" id="SSF50978">
    <property type="entry name" value="WD40 repeat-like"/>
    <property type="match status" value="1"/>
</dbReference>